<feature type="domain" description="DUF1553" evidence="2">
    <location>
        <begin position="728"/>
        <end position="982"/>
    </location>
</feature>
<dbReference type="AlphaFoldDB" id="A0A518AYP1"/>
<organism evidence="4 5">
    <name type="scientific">Kolteria novifilia</name>
    <dbReference type="NCBI Taxonomy" id="2527975"/>
    <lineage>
        <taxon>Bacteria</taxon>
        <taxon>Pseudomonadati</taxon>
        <taxon>Planctomycetota</taxon>
        <taxon>Planctomycetia</taxon>
        <taxon>Kolteriales</taxon>
        <taxon>Kolteriaceae</taxon>
        <taxon>Kolteria</taxon>
    </lineage>
</organism>
<reference evidence="4 5" key="1">
    <citation type="submission" date="2019-02" db="EMBL/GenBank/DDBJ databases">
        <title>Deep-cultivation of Planctomycetes and their phenomic and genomic characterization uncovers novel biology.</title>
        <authorList>
            <person name="Wiegand S."/>
            <person name="Jogler M."/>
            <person name="Boedeker C."/>
            <person name="Pinto D."/>
            <person name="Vollmers J."/>
            <person name="Rivas-Marin E."/>
            <person name="Kohn T."/>
            <person name="Peeters S.H."/>
            <person name="Heuer A."/>
            <person name="Rast P."/>
            <person name="Oberbeckmann S."/>
            <person name="Bunk B."/>
            <person name="Jeske O."/>
            <person name="Meyerdierks A."/>
            <person name="Storesund J.E."/>
            <person name="Kallscheuer N."/>
            <person name="Luecker S."/>
            <person name="Lage O.M."/>
            <person name="Pohl T."/>
            <person name="Merkel B.J."/>
            <person name="Hornburger P."/>
            <person name="Mueller R.-W."/>
            <person name="Bruemmer F."/>
            <person name="Labrenz M."/>
            <person name="Spormann A.M."/>
            <person name="Op den Camp H."/>
            <person name="Overmann J."/>
            <person name="Amann R."/>
            <person name="Jetten M.S.M."/>
            <person name="Mascher T."/>
            <person name="Medema M.H."/>
            <person name="Devos D.P."/>
            <person name="Kaster A.-K."/>
            <person name="Ovreas L."/>
            <person name="Rohde M."/>
            <person name="Galperin M.Y."/>
            <person name="Jogler C."/>
        </authorList>
    </citation>
    <scope>NUCLEOTIDE SEQUENCE [LARGE SCALE GENOMIC DNA]</scope>
    <source>
        <strain evidence="4 5">Pan216</strain>
    </source>
</reference>
<keyword evidence="5" id="KW-1185">Reference proteome</keyword>
<dbReference type="GO" id="GO:0020037">
    <property type="term" value="F:heme binding"/>
    <property type="evidence" value="ECO:0007669"/>
    <property type="project" value="InterPro"/>
</dbReference>
<dbReference type="InterPro" id="IPR036909">
    <property type="entry name" value="Cyt_c-like_dom_sf"/>
</dbReference>
<dbReference type="PANTHER" id="PTHR35889">
    <property type="entry name" value="CYCLOINULO-OLIGOSACCHARIDE FRUCTANOTRANSFERASE-RELATED"/>
    <property type="match status" value="1"/>
</dbReference>
<name>A0A518AYP1_9BACT</name>
<dbReference type="Pfam" id="PF07587">
    <property type="entry name" value="PSD1"/>
    <property type="match status" value="1"/>
</dbReference>
<evidence type="ECO:0000313" key="5">
    <source>
        <dbReference type="Proteomes" id="UP000317093"/>
    </source>
</evidence>
<dbReference type="EMBL" id="CP036279">
    <property type="protein sequence ID" value="QDU59837.1"/>
    <property type="molecule type" value="Genomic_DNA"/>
</dbReference>
<evidence type="ECO:0000259" key="1">
    <source>
        <dbReference type="Pfam" id="PF07583"/>
    </source>
</evidence>
<dbReference type="RefSeq" id="WP_145254755.1">
    <property type="nucleotide sequence ID" value="NZ_CP036279.1"/>
</dbReference>
<dbReference type="KEGG" id="knv:Pan216_06700"/>
<sequence length="1037" mass="116966">MSKRPRRSLDWTLPAIVFLFALRPSWAQGASPIDFTREIQPLLSDACFHCHGPDEQTREADLRLDLKEGAFEDRGGYAAFTPGDLAKSEALARMITDDPDLRMPPADSGRTLGPKQIERVRRWIEQGAKWREHWAFIVPERPRVPRVNDRSWSRGPIDTFVLARLEREGLSPSPEADRETLLRRLSFDLIGLPPTPEEVDAFVNDRSPDAYARVVDRLLDSPHYGERMAMVWLDAARYADTDGFQGDATRNNWAWRDWVVGAYNRNMPFDQFTIEQFAGDLLPDATLEQRLATCFHRNHMTNGEGGRDPEESRVDYVIDRTNTTGTVWLGLTLGCCQCHSHKYDPITQTEYYQLTAFFNSIEETGKAAGAASPYMKYQSPWGKRAVANATEAVNRRQAELRRLDAKTRPAFDAWLTEELAAIKRGQATPVWRSVVAKGLTSTDGTKLAQDATGVITTSGPDPRHDDYLVTVSPDLPQLTGMRLEILPHASNTEGGLSRSDNGHFILTNLKINARRKGSSIIEEVPIVSAIADFSESVKGKAYGAVKDVLDDDPRTGWSSEGSDPRTPRVALFAFEEALPTGDGIEYVIELRHRSLSGPKNMGRFRLSLTDQFGPVVRSLEKPPLEELASTDVPDVASIPGRLKKRLHEQFLAGRPEIVEARAALARAQSQLKEAKRWAGEVGVMVLEERKEPRETHLLVRGVWDQKGEEVTHGVPAAVAPWKEASSTDRLALARWLVDRDNPLTARVTVNRYWLMIFGAGLVRTPEDFGVQGERPTHPELLDWLAVEFVESGWNVKRLLKQIVMSATYRQRSEVTPERLESDPENRLLGRSPRYRLPSWMIRDAALRASDLLTADLGGPPVRPYQPDGVWADRTMGRFRYEPTDGAEQYRRSLYSFWRRSVAPTFMFDAAQRRVCQVRVTRTNTPLHALALLNDLTYLESANALAQDVMKNSFHEQRRIDEIARRVLSRSATGAERKRLGQLYQAALAYYRSHPDDAHAYLRQGNWRPDESCDQAELAGLSLVASTLLNLDETMTRE</sequence>
<dbReference type="Pfam" id="PF07635">
    <property type="entry name" value="PSCyt1"/>
    <property type="match status" value="1"/>
</dbReference>
<dbReference type="InterPro" id="IPR011429">
    <property type="entry name" value="Cyt_c_Planctomycete-type"/>
</dbReference>
<dbReference type="OrthoDB" id="127107at2"/>
<accession>A0A518AYP1</accession>
<evidence type="ECO:0000259" key="2">
    <source>
        <dbReference type="Pfam" id="PF07587"/>
    </source>
</evidence>
<evidence type="ECO:0000259" key="3">
    <source>
        <dbReference type="Pfam" id="PF07635"/>
    </source>
</evidence>
<feature type="domain" description="DUF1549" evidence="1">
    <location>
        <begin position="156"/>
        <end position="362"/>
    </location>
</feature>
<dbReference type="GO" id="GO:0009055">
    <property type="term" value="F:electron transfer activity"/>
    <property type="evidence" value="ECO:0007669"/>
    <property type="project" value="InterPro"/>
</dbReference>
<dbReference type="PANTHER" id="PTHR35889:SF3">
    <property type="entry name" value="F-BOX DOMAIN-CONTAINING PROTEIN"/>
    <property type="match status" value="1"/>
</dbReference>
<dbReference type="InterPro" id="IPR011444">
    <property type="entry name" value="DUF1549"/>
</dbReference>
<gene>
    <name evidence="4" type="ORF">Pan216_06700</name>
</gene>
<dbReference type="SUPFAM" id="SSF46626">
    <property type="entry name" value="Cytochrome c"/>
    <property type="match status" value="1"/>
</dbReference>
<evidence type="ECO:0000313" key="4">
    <source>
        <dbReference type="EMBL" id="QDU59837.1"/>
    </source>
</evidence>
<dbReference type="Proteomes" id="UP000317093">
    <property type="component" value="Chromosome"/>
</dbReference>
<proteinExistence type="predicted"/>
<dbReference type="Pfam" id="PF07583">
    <property type="entry name" value="PSCyt2"/>
    <property type="match status" value="1"/>
</dbReference>
<protein>
    <submittedName>
        <fullName evidence="4">Planctomycete cytochrome C</fullName>
    </submittedName>
</protein>
<dbReference type="InterPro" id="IPR022655">
    <property type="entry name" value="DUF1553"/>
</dbReference>
<feature type="domain" description="Cytochrome C Planctomycete-type" evidence="3">
    <location>
        <begin position="47"/>
        <end position="107"/>
    </location>
</feature>